<dbReference type="FunFam" id="3.30.420.40:FF:000191">
    <property type="entry name" value="Retrograde regulation protein 2"/>
    <property type="match status" value="1"/>
</dbReference>
<organism evidence="3 4">
    <name type="scientific">Tothia fuscella</name>
    <dbReference type="NCBI Taxonomy" id="1048955"/>
    <lineage>
        <taxon>Eukaryota</taxon>
        <taxon>Fungi</taxon>
        <taxon>Dikarya</taxon>
        <taxon>Ascomycota</taxon>
        <taxon>Pezizomycotina</taxon>
        <taxon>Dothideomycetes</taxon>
        <taxon>Pleosporomycetidae</taxon>
        <taxon>Venturiales</taxon>
        <taxon>Cylindrosympodiaceae</taxon>
        <taxon>Tothia</taxon>
    </lineage>
</organism>
<evidence type="ECO:0000259" key="2">
    <source>
        <dbReference type="Pfam" id="PF23566"/>
    </source>
</evidence>
<reference evidence="3" key="1">
    <citation type="journal article" date="2020" name="Stud. Mycol.">
        <title>101 Dothideomycetes genomes: a test case for predicting lifestyles and emergence of pathogens.</title>
        <authorList>
            <person name="Haridas S."/>
            <person name="Albert R."/>
            <person name="Binder M."/>
            <person name="Bloem J."/>
            <person name="Labutti K."/>
            <person name="Salamov A."/>
            <person name="Andreopoulos B."/>
            <person name="Baker S."/>
            <person name="Barry K."/>
            <person name="Bills G."/>
            <person name="Bluhm B."/>
            <person name="Cannon C."/>
            <person name="Castanera R."/>
            <person name="Culley D."/>
            <person name="Daum C."/>
            <person name="Ezra D."/>
            <person name="Gonzalez J."/>
            <person name="Henrissat B."/>
            <person name="Kuo A."/>
            <person name="Liang C."/>
            <person name="Lipzen A."/>
            <person name="Lutzoni F."/>
            <person name="Magnuson J."/>
            <person name="Mondo S."/>
            <person name="Nolan M."/>
            <person name="Ohm R."/>
            <person name="Pangilinan J."/>
            <person name="Park H.-J."/>
            <person name="Ramirez L."/>
            <person name="Alfaro M."/>
            <person name="Sun H."/>
            <person name="Tritt A."/>
            <person name="Yoshinaga Y."/>
            <person name="Zwiers L.-H."/>
            <person name="Turgeon B."/>
            <person name="Goodwin S."/>
            <person name="Spatafora J."/>
            <person name="Crous P."/>
            <person name="Grigoriev I."/>
        </authorList>
    </citation>
    <scope>NUCLEOTIDE SEQUENCE</scope>
    <source>
        <strain evidence="3">CBS 130266</strain>
    </source>
</reference>
<dbReference type="InterPro" id="IPR043129">
    <property type="entry name" value="ATPase_NBD"/>
</dbReference>
<dbReference type="Pfam" id="PF02541">
    <property type="entry name" value="Ppx-GppA"/>
    <property type="match status" value="1"/>
</dbReference>
<dbReference type="GO" id="GO:0006357">
    <property type="term" value="P:regulation of transcription by RNA polymerase II"/>
    <property type="evidence" value="ECO:0007669"/>
    <property type="project" value="TreeGrafter"/>
</dbReference>
<gene>
    <name evidence="3" type="ORF">EJ08DRAFT_648416</name>
</gene>
<protein>
    <submittedName>
        <fullName evidence="3">Ppx-GppA-domain-containing protein</fullName>
    </submittedName>
</protein>
<dbReference type="Gene3D" id="3.30.420.40">
    <property type="match status" value="1"/>
</dbReference>
<name>A0A9P4U0L5_9PEZI</name>
<dbReference type="InterPro" id="IPR003695">
    <property type="entry name" value="Ppx_GppA_N"/>
</dbReference>
<dbReference type="Pfam" id="PF23566">
    <property type="entry name" value="RTG2_C"/>
    <property type="match status" value="1"/>
</dbReference>
<dbReference type="PANTHER" id="PTHR30005">
    <property type="entry name" value="EXOPOLYPHOSPHATASE"/>
    <property type="match status" value="1"/>
</dbReference>
<dbReference type="OrthoDB" id="2014654at2759"/>
<dbReference type="SUPFAM" id="SSF53067">
    <property type="entry name" value="Actin-like ATPase domain"/>
    <property type="match status" value="2"/>
</dbReference>
<feature type="domain" description="Ppx/GppA phosphatase N-terminal" evidence="1">
    <location>
        <begin position="52"/>
        <end position="357"/>
    </location>
</feature>
<evidence type="ECO:0000313" key="3">
    <source>
        <dbReference type="EMBL" id="KAF2432022.1"/>
    </source>
</evidence>
<dbReference type="Proteomes" id="UP000800235">
    <property type="component" value="Unassembled WGS sequence"/>
</dbReference>
<dbReference type="PANTHER" id="PTHR30005:SF0">
    <property type="entry name" value="RETROGRADE REGULATION PROTEIN 2"/>
    <property type="match status" value="1"/>
</dbReference>
<evidence type="ECO:0000313" key="4">
    <source>
        <dbReference type="Proteomes" id="UP000800235"/>
    </source>
</evidence>
<dbReference type="AlphaFoldDB" id="A0A9P4U0L5"/>
<sequence>MGGGLKYPIRESDDVEAEKHKDDYLRGIVDMGSNGIRFSVTNLAPPTSRILPTLVSYRLDLSLYSAQYNDKGEKVPIPDDIIEQITAALLRFKAICSDLNVPKKHIRIIATEATRTAINSEQYCKEIKNATGLEVEMLPKEEEGYVGALGVASGFSNVSGLVMDLGGGSCQITWMNMKDGVVEVSPRGSVSFPYGAAALTKKLEELRKEDNPDAAVAAFRAEMKQNFITAYADLNIPDGMAEKAIRDGGFPLYLSGGGFRGWGYLLLYLSQIHGRSYPISLINGFTVSKKAFEDIEHLKKVAKEADKIFRVSDRRRAQVPAVAFLVNVLAEALPHGILMAHFCQGGVREGILFRELKPEVRQQGPLEVATKPLAHKSAHAMSRLIVAAIPAASKKRAFPENISPHIIRAFANLLFVHSNMGKETASTAALYSTSTGFMASTHGVTHENRALLALLLVSRYDGELPPREQDFKTALQEILTPEQVWWTRYLGEVGQLVCSVYPVGSVDSDIPRVKVEAEWASGFGKHDDKEGIRLVLSIKKVEDDEFMLKETLEELTGEIEKVGKRKNWIGGREGWGMSVQVDVREVDKF</sequence>
<dbReference type="InterPro" id="IPR057512">
    <property type="entry name" value="RTG2_C"/>
</dbReference>
<keyword evidence="4" id="KW-1185">Reference proteome</keyword>
<dbReference type="EMBL" id="MU007028">
    <property type="protein sequence ID" value="KAF2432022.1"/>
    <property type="molecule type" value="Genomic_DNA"/>
</dbReference>
<accession>A0A9P4U0L5</accession>
<dbReference type="InterPro" id="IPR050273">
    <property type="entry name" value="GppA/Ppx_hydrolase"/>
</dbReference>
<evidence type="ECO:0000259" key="1">
    <source>
        <dbReference type="Pfam" id="PF02541"/>
    </source>
</evidence>
<dbReference type="Gene3D" id="1.10.3210.10">
    <property type="entry name" value="Hypothetical protein af1432"/>
    <property type="match status" value="1"/>
</dbReference>
<feature type="domain" description="RTG2 C-terminal" evidence="2">
    <location>
        <begin position="365"/>
        <end position="585"/>
    </location>
</feature>
<dbReference type="Gene3D" id="3.30.420.150">
    <property type="entry name" value="Exopolyphosphatase. Domain 2"/>
    <property type="match status" value="1"/>
</dbReference>
<comment type="caution">
    <text evidence="3">The sequence shown here is derived from an EMBL/GenBank/DDBJ whole genome shotgun (WGS) entry which is preliminary data.</text>
</comment>
<proteinExistence type="predicted"/>